<feature type="transmembrane region" description="Helical" evidence="2">
    <location>
        <begin position="25"/>
        <end position="44"/>
    </location>
</feature>
<dbReference type="RefSeq" id="WP_243013375.1">
    <property type="nucleotide sequence ID" value="NZ_JALGAR010000008.1"/>
</dbReference>
<feature type="domain" description="DUF4350" evidence="3">
    <location>
        <begin position="57"/>
        <end position="232"/>
    </location>
</feature>
<evidence type="ECO:0000313" key="4">
    <source>
        <dbReference type="EMBL" id="MCI4659923.1"/>
    </source>
</evidence>
<evidence type="ECO:0000259" key="3">
    <source>
        <dbReference type="Pfam" id="PF14258"/>
    </source>
</evidence>
<accession>A0AA41R0T9</accession>
<dbReference type="InterPro" id="IPR025646">
    <property type="entry name" value="DUF4350"/>
</dbReference>
<keyword evidence="2" id="KW-1133">Transmembrane helix</keyword>
<dbReference type="EMBL" id="JALGAR010000008">
    <property type="protein sequence ID" value="MCI4659923.1"/>
    <property type="molecule type" value="Genomic_DNA"/>
</dbReference>
<comment type="caution">
    <text evidence="4">The sequence shown here is derived from an EMBL/GenBank/DDBJ whole genome shotgun (WGS) entry which is preliminary data.</text>
</comment>
<evidence type="ECO:0000256" key="1">
    <source>
        <dbReference type="SAM" id="MobiDB-lite"/>
    </source>
</evidence>
<sequence length="435" mass="43979">MTTLAGTDAVATTPTLRAAARRSRFWVLAGVGALLVAIAATLLAGAGSGGGTPLAADNAAPAGARALAEVLRQQGVRVTTAKTLDEARTLAAASADPTLFFTDPNGYLSNDQLSTLAGLAPRTVVVAPDFLLLQTLAPSVGFGGVADSFDGPGARCDLPAAIRAGDVAPGGKTLSLPADSAERGCFPSGRGSFAVVGVALPSTELTLVADDGIFSNEEITASGHAALALGLLGASADLIWYQPTLADVAVTGPPSLGELTPGWVTPSILLFAVVFLAAAVWQGRRLGPLVAENLPVIVRASETMEGRARLYARGNARLRALDSLRVATVQRLATRVGLSRLASLDDIVLAVSALTGRDPAEVRFVLVDGVPARDRDLIAQSDLLQDLERAVIDASGLPATAAASAAPPASPPASPPATSTATATATPTAPGRMDL</sequence>
<evidence type="ECO:0000313" key="5">
    <source>
        <dbReference type="Proteomes" id="UP001165341"/>
    </source>
</evidence>
<keyword evidence="2" id="KW-0812">Transmembrane</keyword>
<keyword evidence="2" id="KW-0472">Membrane</keyword>
<gene>
    <name evidence="4" type="ORF">MQH31_19110</name>
</gene>
<proteinExistence type="predicted"/>
<dbReference type="AlphaFoldDB" id="A0AA41R0T9"/>
<feature type="region of interest" description="Disordered" evidence="1">
    <location>
        <begin position="400"/>
        <end position="435"/>
    </location>
</feature>
<organism evidence="4 5">
    <name type="scientific">Cryobacterium zhongshanensis</name>
    <dbReference type="NCBI Taxonomy" id="2928153"/>
    <lineage>
        <taxon>Bacteria</taxon>
        <taxon>Bacillati</taxon>
        <taxon>Actinomycetota</taxon>
        <taxon>Actinomycetes</taxon>
        <taxon>Micrococcales</taxon>
        <taxon>Microbacteriaceae</taxon>
        <taxon>Cryobacterium</taxon>
    </lineage>
</organism>
<feature type="compositionally biased region" description="Low complexity" evidence="1">
    <location>
        <begin position="416"/>
        <end position="435"/>
    </location>
</feature>
<evidence type="ECO:0000256" key="2">
    <source>
        <dbReference type="SAM" id="Phobius"/>
    </source>
</evidence>
<reference evidence="4" key="1">
    <citation type="submission" date="2022-03" db="EMBL/GenBank/DDBJ databases">
        <title>Cryobacterium sp. nov. strain ZS14-85, isolated from Antarctic soil.</title>
        <authorList>
            <person name="Li J."/>
            <person name="Niu G."/>
        </authorList>
    </citation>
    <scope>NUCLEOTIDE SEQUENCE</scope>
    <source>
        <strain evidence="4">ZS14-85</strain>
    </source>
</reference>
<dbReference type="Proteomes" id="UP001165341">
    <property type="component" value="Unassembled WGS sequence"/>
</dbReference>
<protein>
    <submittedName>
        <fullName evidence="4">DUF4350 domain-containing protein</fullName>
    </submittedName>
</protein>
<name>A0AA41R0T9_9MICO</name>
<dbReference type="Pfam" id="PF14258">
    <property type="entry name" value="DUF4350"/>
    <property type="match status" value="1"/>
</dbReference>
<keyword evidence="5" id="KW-1185">Reference proteome</keyword>